<reference evidence="5" key="1">
    <citation type="journal article" date="2019" name="Int. J. Syst. Evol. Microbiol.">
        <title>The Global Catalogue of Microorganisms (GCM) 10K type strain sequencing project: providing services to taxonomists for standard genome sequencing and annotation.</title>
        <authorList>
            <consortium name="The Broad Institute Genomics Platform"/>
            <consortium name="The Broad Institute Genome Sequencing Center for Infectious Disease"/>
            <person name="Wu L."/>
            <person name="Ma J."/>
        </authorList>
    </citation>
    <scope>NUCLEOTIDE SEQUENCE [LARGE SCALE GENOMIC DNA]</scope>
    <source>
        <strain evidence="5">KCTC 12847</strain>
    </source>
</reference>
<dbReference type="InterPro" id="IPR029058">
    <property type="entry name" value="AB_hydrolase_fold"/>
</dbReference>
<dbReference type="Gene3D" id="3.40.50.1820">
    <property type="entry name" value="alpha/beta hydrolase"/>
    <property type="match status" value="1"/>
</dbReference>
<protein>
    <submittedName>
        <fullName evidence="4">Alpha/beta hydrolase</fullName>
    </submittedName>
</protein>
<dbReference type="RefSeq" id="WP_019020136.1">
    <property type="nucleotide sequence ID" value="NZ_BMXD01000009.1"/>
</dbReference>
<dbReference type="Pfam" id="PF02230">
    <property type="entry name" value="Abhydrolase_2"/>
    <property type="match status" value="1"/>
</dbReference>
<accession>A0ABV7M7C0</accession>
<keyword evidence="5" id="KW-1185">Reference proteome</keyword>
<sequence>MFESKPLIIEPDQGRKADAVVIILHGLGADGHDFAPLIPALNIPGKPALRYVLPHAPRRPVTINNGMLMPAWYDILEMNLGRRVDEIQLKASAKQVQGLIDEQRQSGIDSERIIVAGFSQGGAVAYEAALSYPEALGGLLAMSTYFATANSIELAEANRHLAAEVHHGTFDPVVPESLGRAGFEHLRALGIPAEYRTYNMAHSLCPQQTVDIGNWLGHCLAE</sequence>
<feature type="domain" description="Phospholipase/carboxylesterase/thioesterase" evidence="3">
    <location>
        <begin position="14"/>
        <end position="217"/>
    </location>
</feature>
<comment type="caution">
    <text evidence="4">The sequence shown here is derived from an EMBL/GenBank/DDBJ whole genome shotgun (WGS) entry which is preliminary data.</text>
</comment>
<evidence type="ECO:0000256" key="2">
    <source>
        <dbReference type="ARBA" id="ARBA00022801"/>
    </source>
</evidence>
<evidence type="ECO:0000313" key="5">
    <source>
        <dbReference type="Proteomes" id="UP001595640"/>
    </source>
</evidence>
<organism evidence="4 5">
    <name type="scientific">Modicisalibacter luteus</name>
    <dbReference type="NCBI Taxonomy" id="453962"/>
    <lineage>
        <taxon>Bacteria</taxon>
        <taxon>Pseudomonadati</taxon>
        <taxon>Pseudomonadota</taxon>
        <taxon>Gammaproteobacteria</taxon>
        <taxon>Oceanospirillales</taxon>
        <taxon>Halomonadaceae</taxon>
        <taxon>Modicisalibacter</taxon>
    </lineage>
</organism>
<dbReference type="SUPFAM" id="SSF53474">
    <property type="entry name" value="alpha/beta-Hydrolases"/>
    <property type="match status" value="1"/>
</dbReference>
<dbReference type="InterPro" id="IPR050565">
    <property type="entry name" value="LYPA1-2/EST-like"/>
</dbReference>
<dbReference type="InterPro" id="IPR003140">
    <property type="entry name" value="PLipase/COase/thioEstase"/>
</dbReference>
<name>A0ABV7M7C0_9GAMM</name>
<dbReference type="Proteomes" id="UP001595640">
    <property type="component" value="Unassembled WGS sequence"/>
</dbReference>
<proteinExistence type="inferred from homology"/>
<dbReference type="GO" id="GO:0016787">
    <property type="term" value="F:hydrolase activity"/>
    <property type="evidence" value="ECO:0007669"/>
    <property type="project" value="UniProtKB-KW"/>
</dbReference>
<comment type="similarity">
    <text evidence="1">Belongs to the AB hydrolase superfamily. AB hydrolase 2 family.</text>
</comment>
<evidence type="ECO:0000256" key="1">
    <source>
        <dbReference type="ARBA" id="ARBA00006499"/>
    </source>
</evidence>
<dbReference type="EMBL" id="JBHRUH010000040">
    <property type="protein sequence ID" value="MFC3294153.1"/>
    <property type="molecule type" value="Genomic_DNA"/>
</dbReference>
<keyword evidence="2 4" id="KW-0378">Hydrolase</keyword>
<gene>
    <name evidence="4" type="ORF">ACFOEI_19095</name>
</gene>
<evidence type="ECO:0000259" key="3">
    <source>
        <dbReference type="Pfam" id="PF02230"/>
    </source>
</evidence>
<dbReference type="PANTHER" id="PTHR10655">
    <property type="entry name" value="LYSOPHOSPHOLIPASE-RELATED"/>
    <property type="match status" value="1"/>
</dbReference>
<evidence type="ECO:0000313" key="4">
    <source>
        <dbReference type="EMBL" id="MFC3294153.1"/>
    </source>
</evidence>
<dbReference type="PANTHER" id="PTHR10655:SF17">
    <property type="entry name" value="LYSOPHOSPHOLIPASE-LIKE PROTEIN 1"/>
    <property type="match status" value="1"/>
</dbReference>